<dbReference type="InterPro" id="IPR040239">
    <property type="entry name" value="HcpB-like"/>
</dbReference>
<keyword evidence="2" id="KW-0677">Repeat</keyword>
<dbReference type="CTD" id="20198691"/>
<dbReference type="KEGG" id="hro:HELRODRAFT_160337"/>
<comment type="similarity">
    <text evidence="1">Belongs to the hcp beta-lactamase family.</text>
</comment>
<evidence type="ECO:0000313" key="4">
    <source>
        <dbReference type="EnsemblMetazoa" id="HelroP160337"/>
    </source>
</evidence>
<evidence type="ECO:0000313" key="5">
    <source>
        <dbReference type="Proteomes" id="UP000015101"/>
    </source>
</evidence>
<sequence length="233" mass="26663">MLGLIDMAYSYDLKDEAQAKEYLDRIGIEYRFQCYNENSPDGCHRLGSFLETVLKDWQKAFAVFQFNCSKNKHGPSCFKVGIFNLAGKGCDMNQSKAFESFERGCEYRDGPSCHNYALMHQEGKTKDKKIDFKKVEENLTKGCSYGDAHSCFRLSALYLKGEKDVPQNKELAFKYAVISCERDNPYACANVSRMYKLGDGVEKNEEQAIRYKQIATNLYNSAKEKPILSGNEW</sequence>
<dbReference type="InterPro" id="IPR011990">
    <property type="entry name" value="TPR-like_helical_dom_sf"/>
</dbReference>
<dbReference type="InterPro" id="IPR006597">
    <property type="entry name" value="Sel1-like"/>
</dbReference>
<dbReference type="AlphaFoldDB" id="T1EQ41"/>
<evidence type="ECO:0008006" key="6">
    <source>
        <dbReference type="Google" id="ProtNLM"/>
    </source>
</evidence>
<dbReference type="EMBL" id="KB096324">
    <property type="protein sequence ID" value="ESO06184.1"/>
    <property type="molecule type" value="Genomic_DNA"/>
</dbReference>
<dbReference type="GO" id="GO:0005758">
    <property type="term" value="C:mitochondrial intermembrane space"/>
    <property type="evidence" value="ECO:0000318"/>
    <property type="project" value="GO_Central"/>
</dbReference>
<dbReference type="SMART" id="SM00671">
    <property type="entry name" value="SEL1"/>
    <property type="match status" value="5"/>
</dbReference>
<dbReference type="GeneID" id="20198691"/>
<dbReference type="eggNOG" id="KOG4014">
    <property type="taxonomic scope" value="Eukaryota"/>
</dbReference>
<dbReference type="PANTHER" id="PTHR13891:SF1">
    <property type="entry name" value="CYTOCHROME C OXIDASE ASSEMBLY FACTOR 7"/>
    <property type="match status" value="1"/>
</dbReference>
<evidence type="ECO:0000256" key="1">
    <source>
        <dbReference type="ARBA" id="ARBA00008486"/>
    </source>
</evidence>
<dbReference type="PANTHER" id="PTHR13891">
    <property type="entry name" value="CYTOCHROME C OXIDASE ASSEMBLY FACTOR 7"/>
    <property type="match status" value="1"/>
</dbReference>
<reference evidence="3 5" key="2">
    <citation type="journal article" date="2013" name="Nature">
        <title>Insights into bilaterian evolution from three spiralian genomes.</title>
        <authorList>
            <person name="Simakov O."/>
            <person name="Marletaz F."/>
            <person name="Cho S.J."/>
            <person name="Edsinger-Gonzales E."/>
            <person name="Havlak P."/>
            <person name="Hellsten U."/>
            <person name="Kuo D.H."/>
            <person name="Larsson T."/>
            <person name="Lv J."/>
            <person name="Arendt D."/>
            <person name="Savage R."/>
            <person name="Osoegawa K."/>
            <person name="de Jong P."/>
            <person name="Grimwood J."/>
            <person name="Chapman J.A."/>
            <person name="Shapiro H."/>
            <person name="Aerts A."/>
            <person name="Otillar R.P."/>
            <person name="Terry A.Y."/>
            <person name="Boore J.L."/>
            <person name="Grigoriev I.V."/>
            <person name="Lindberg D.R."/>
            <person name="Seaver E.C."/>
            <person name="Weisblat D.A."/>
            <person name="Putnam N.H."/>
            <person name="Rokhsar D.S."/>
        </authorList>
    </citation>
    <scope>NUCLEOTIDE SEQUENCE</scope>
</reference>
<dbReference type="InParanoid" id="T1EQ41"/>
<dbReference type="EnsemblMetazoa" id="HelroT160337">
    <property type="protein sequence ID" value="HelroP160337"/>
    <property type="gene ID" value="HelroG160337"/>
</dbReference>
<dbReference type="Pfam" id="PF08238">
    <property type="entry name" value="Sel1"/>
    <property type="match status" value="4"/>
</dbReference>
<dbReference type="Proteomes" id="UP000015101">
    <property type="component" value="Unassembled WGS sequence"/>
</dbReference>
<gene>
    <name evidence="4" type="primary">20198691</name>
    <name evidence="3" type="ORF">HELRODRAFT_160337</name>
</gene>
<reference evidence="4" key="3">
    <citation type="submission" date="2015-06" db="UniProtKB">
        <authorList>
            <consortium name="EnsemblMetazoa"/>
        </authorList>
    </citation>
    <scope>IDENTIFICATION</scope>
</reference>
<accession>T1EQ41</accession>
<organism evidence="4 5">
    <name type="scientific">Helobdella robusta</name>
    <name type="common">Californian leech</name>
    <dbReference type="NCBI Taxonomy" id="6412"/>
    <lineage>
        <taxon>Eukaryota</taxon>
        <taxon>Metazoa</taxon>
        <taxon>Spiralia</taxon>
        <taxon>Lophotrochozoa</taxon>
        <taxon>Annelida</taxon>
        <taxon>Clitellata</taxon>
        <taxon>Hirudinea</taxon>
        <taxon>Rhynchobdellida</taxon>
        <taxon>Glossiphoniidae</taxon>
        <taxon>Helobdella</taxon>
    </lineage>
</organism>
<dbReference type="RefSeq" id="XP_009015552.1">
    <property type="nucleotide sequence ID" value="XM_009017304.1"/>
</dbReference>
<protein>
    <recommendedName>
        <fullName evidence="6">Beta-lactamase</fullName>
    </recommendedName>
</protein>
<dbReference type="EMBL" id="AMQM01000578">
    <property type="status" value="NOT_ANNOTATED_CDS"/>
    <property type="molecule type" value="Genomic_DNA"/>
</dbReference>
<dbReference type="SUPFAM" id="SSF81901">
    <property type="entry name" value="HCP-like"/>
    <property type="match status" value="1"/>
</dbReference>
<keyword evidence="5" id="KW-1185">Reference proteome</keyword>
<proteinExistence type="inferred from homology"/>
<evidence type="ECO:0000313" key="3">
    <source>
        <dbReference type="EMBL" id="ESO06184.1"/>
    </source>
</evidence>
<dbReference type="OrthoDB" id="272077at2759"/>
<dbReference type="HOGENOM" id="CLU_000288_36_9_1"/>
<evidence type="ECO:0000256" key="2">
    <source>
        <dbReference type="ARBA" id="ARBA00022737"/>
    </source>
</evidence>
<dbReference type="FunCoup" id="T1EQ41">
    <property type="interactions" value="347"/>
</dbReference>
<dbReference type="Gene3D" id="1.25.40.10">
    <property type="entry name" value="Tetratricopeptide repeat domain"/>
    <property type="match status" value="1"/>
</dbReference>
<name>T1EQ41_HELRO</name>
<reference evidence="5" key="1">
    <citation type="submission" date="2012-12" db="EMBL/GenBank/DDBJ databases">
        <authorList>
            <person name="Hellsten U."/>
            <person name="Grimwood J."/>
            <person name="Chapman J.A."/>
            <person name="Shapiro H."/>
            <person name="Aerts A."/>
            <person name="Otillar R.P."/>
            <person name="Terry A.Y."/>
            <person name="Boore J.L."/>
            <person name="Simakov O."/>
            <person name="Marletaz F."/>
            <person name="Cho S.-J."/>
            <person name="Edsinger-Gonzales E."/>
            <person name="Havlak P."/>
            <person name="Kuo D.-H."/>
            <person name="Larsson T."/>
            <person name="Lv J."/>
            <person name="Arendt D."/>
            <person name="Savage R."/>
            <person name="Osoegawa K."/>
            <person name="de Jong P."/>
            <person name="Lindberg D.R."/>
            <person name="Seaver E.C."/>
            <person name="Weisblat D.A."/>
            <person name="Putnam N.H."/>
            <person name="Grigoriev I.V."/>
            <person name="Rokhsar D.S."/>
        </authorList>
    </citation>
    <scope>NUCLEOTIDE SEQUENCE</scope>
</reference>
<dbReference type="STRING" id="6412.T1EQ41"/>
<dbReference type="OMA" id="PGCINAG"/>